<dbReference type="GO" id="GO:0046819">
    <property type="term" value="P:protein secretion by the type V secretion system"/>
    <property type="evidence" value="ECO:0007669"/>
    <property type="project" value="TreeGrafter"/>
</dbReference>
<evidence type="ECO:0000256" key="5">
    <source>
        <dbReference type="ARBA" id="ARBA00022692"/>
    </source>
</evidence>
<evidence type="ECO:0000256" key="4">
    <source>
        <dbReference type="ARBA" id="ARBA00022452"/>
    </source>
</evidence>
<dbReference type="Proteomes" id="UP000321039">
    <property type="component" value="Unassembled WGS sequence"/>
</dbReference>
<dbReference type="PANTHER" id="PTHR34597:SF3">
    <property type="entry name" value="OUTER MEMBRANE TRANSPORTER CDIB"/>
    <property type="match status" value="1"/>
</dbReference>
<accession>A0A5C9A7J1</accession>
<comment type="similarity">
    <text evidence="2">Belongs to the TPS (TC 1.B.20) family.</text>
</comment>
<keyword evidence="4" id="KW-1134">Transmembrane beta strand</keyword>
<dbReference type="InterPro" id="IPR051544">
    <property type="entry name" value="TPS_OM_transporter"/>
</dbReference>
<evidence type="ECO:0000256" key="1">
    <source>
        <dbReference type="ARBA" id="ARBA00004442"/>
    </source>
</evidence>
<dbReference type="EMBL" id="VRZA01000001">
    <property type="protein sequence ID" value="TXS95992.1"/>
    <property type="molecule type" value="Genomic_DNA"/>
</dbReference>
<keyword evidence="9" id="KW-0732">Signal</keyword>
<sequence length="573" mass="62729">MSKKVMNPWCRVLSAAVLFMICCAPGLATAQVSQLPPRSGELQGVEREDRETLRKRLEEQDDFAPTQPPAQPVVPDRYFAIQSVEFIGNSVIAGEELAAAANLAGKTASTSGIIEAAEAAADVYHQRGYNLAQVVVPPQDLADGVLRLVVLEGRLDRDGLEVVDFSEGRIDVERMTEILLDGVNETDLIQREPYERALRVVDTMPGVRSRSWLYPGDAVGTARLRAELYPEDAISGGLSLDNHGFRATGQERLTLDLRALNPWQSHLQADVLASVSAGGNSYIYGHVALPVGNDGLMLGAGGDYGRYETLEEKGFLPADGDYSHIEIDARYPLYLTADDALFGEVSINRTTQNDDSGFGSFGASVDFAEASVDWLSSSIGALARTSARAVLTYGDVTIDEGLDIFQTEGGFVRARIDIAHLRRWNPRIYSLHVVGGQVADQNLNGYFQCHIGGAIGNRGYAVGEGTGDACLSLDNELVFEVGPEGAEDRLQLFVIGDVARIREFEQDIALFESQYYTLASVGIGSRWRLTDDLEINAEVAHQLEDSLRRQRTGLDSDNRDSKTRYWLQVHYAF</sequence>
<evidence type="ECO:0000256" key="6">
    <source>
        <dbReference type="ARBA" id="ARBA00022927"/>
    </source>
</evidence>
<protein>
    <submittedName>
        <fullName evidence="11">ShlB/FhaC/HecB family hemolysin secretion/activation protein</fullName>
    </submittedName>
</protein>
<dbReference type="InterPro" id="IPR013686">
    <property type="entry name" value="Polypept-transport_assoc_ShlB"/>
</dbReference>
<dbReference type="PROSITE" id="PS51779">
    <property type="entry name" value="POTRA"/>
    <property type="match status" value="1"/>
</dbReference>
<dbReference type="PANTHER" id="PTHR34597">
    <property type="entry name" value="SLR1661 PROTEIN"/>
    <property type="match status" value="1"/>
</dbReference>
<evidence type="ECO:0000256" key="9">
    <source>
        <dbReference type="SAM" id="SignalP"/>
    </source>
</evidence>
<keyword evidence="3" id="KW-0813">Transport</keyword>
<evidence type="ECO:0000256" key="7">
    <source>
        <dbReference type="ARBA" id="ARBA00023136"/>
    </source>
</evidence>
<dbReference type="GO" id="GO:0098046">
    <property type="term" value="C:type V protein secretion system complex"/>
    <property type="evidence" value="ECO:0007669"/>
    <property type="project" value="TreeGrafter"/>
</dbReference>
<evidence type="ECO:0000313" key="11">
    <source>
        <dbReference type="EMBL" id="TXS95992.1"/>
    </source>
</evidence>
<dbReference type="Pfam" id="PF08479">
    <property type="entry name" value="POTRA_2"/>
    <property type="match status" value="1"/>
</dbReference>
<dbReference type="InterPro" id="IPR034746">
    <property type="entry name" value="POTRA"/>
</dbReference>
<comment type="subcellular location">
    <subcellularLocation>
        <location evidence="1">Cell outer membrane</location>
    </subcellularLocation>
</comment>
<keyword evidence="12" id="KW-1185">Reference proteome</keyword>
<comment type="caution">
    <text evidence="11">The sequence shown here is derived from an EMBL/GenBank/DDBJ whole genome shotgun (WGS) entry which is preliminary data.</text>
</comment>
<evidence type="ECO:0000313" key="12">
    <source>
        <dbReference type="Proteomes" id="UP000321039"/>
    </source>
</evidence>
<evidence type="ECO:0000259" key="10">
    <source>
        <dbReference type="PROSITE" id="PS51779"/>
    </source>
</evidence>
<dbReference type="GO" id="GO:0009279">
    <property type="term" value="C:cell outer membrane"/>
    <property type="evidence" value="ECO:0007669"/>
    <property type="project" value="UniProtKB-SubCell"/>
</dbReference>
<dbReference type="Gene3D" id="3.10.20.310">
    <property type="entry name" value="membrane protein fhac"/>
    <property type="match status" value="1"/>
</dbReference>
<evidence type="ECO:0000256" key="3">
    <source>
        <dbReference type="ARBA" id="ARBA00022448"/>
    </source>
</evidence>
<dbReference type="AlphaFoldDB" id="A0A5C9A7J1"/>
<keyword evidence="6" id="KW-0653">Protein transport</keyword>
<gene>
    <name evidence="11" type="ORF">FV139_00325</name>
</gene>
<evidence type="ECO:0000256" key="8">
    <source>
        <dbReference type="ARBA" id="ARBA00023237"/>
    </source>
</evidence>
<proteinExistence type="inferred from homology"/>
<keyword evidence="8" id="KW-0998">Cell outer membrane</keyword>
<dbReference type="InterPro" id="IPR005565">
    <property type="entry name" value="Hemolysn_activator_HlyB_C"/>
</dbReference>
<dbReference type="Gene3D" id="2.40.160.50">
    <property type="entry name" value="membrane protein fhac: a member of the omp85/tpsb transporter family"/>
    <property type="match status" value="1"/>
</dbReference>
<evidence type="ECO:0000256" key="2">
    <source>
        <dbReference type="ARBA" id="ARBA00009055"/>
    </source>
</evidence>
<name>A0A5C9A7J1_9GAMM</name>
<organism evidence="11 12">
    <name type="scientific">Parahaliea maris</name>
    <dbReference type="NCBI Taxonomy" id="2716870"/>
    <lineage>
        <taxon>Bacteria</taxon>
        <taxon>Pseudomonadati</taxon>
        <taxon>Pseudomonadota</taxon>
        <taxon>Gammaproteobacteria</taxon>
        <taxon>Cellvibrionales</taxon>
        <taxon>Halieaceae</taxon>
        <taxon>Parahaliea</taxon>
    </lineage>
</organism>
<dbReference type="GO" id="GO:0008320">
    <property type="term" value="F:protein transmembrane transporter activity"/>
    <property type="evidence" value="ECO:0007669"/>
    <property type="project" value="TreeGrafter"/>
</dbReference>
<reference evidence="11 12" key="1">
    <citation type="submission" date="2019-08" db="EMBL/GenBank/DDBJ databases">
        <title>Parahaliea maris sp. nov., isolated from the surface seawater.</title>
        <authorList>
            <person name="Liu Y."/>
        </authorList>
    </citation>
    <scope>NUCLEOTIDE SEQUENCE [LARGE SCALE GENOMIC DNA]</scope>
    <source>
        <strain evidence="11 12">HSLHS9</strain>
    </source>
</reference>
<dbReference type="Pfam" id="PF03865">
    <property type="entry name" value="ShlB"/>
    <property type="match status" value="1"/>
</dbReference>
<feature type="signal peptide" evidence="9">
    <location>
        <begin position="1"/>
        <end position="30"/>
    </location>
</feature>
<keyword evidence="7" id="KW-0472">Membrane</keyword>
<keyword evidence="5" id="KW-0812">Transmembrane</keyword>
<feature type="domain" description="POTRA" evidence="10">
    <location>
        <begin position="79"/>
        <end position="153"/>
    </location>
</feature>
<feature type="chain" id="PRO_5022956556" evidence="9">
    <location>
        <begin position="31"/>
        <end position="573"/>
    </location>
</feature>